<evidence type="ECO:0000256" key="5">
    <source>
        <dbReference type="ARBA" id="ARBA00023136"/>
    </source>
</evidence>
<keyword evidence="4 6" id="KW-1133">Transmembrane helix</keyword>
<feature type="transmembrane region" description="Helical" evidence="6">
    <location>
        <begin position="62"/>
        <end position="83"/>
    </location>
</feature>
<evidence type="ECO:0000313" key="9">
    <source>
        <dbReference type="Proteomes" id="UP001364764"/>
    </source>
</evidence>
<evidence type="ECO:0000256" key="3">
    <source>
        <dbReference type="ARBA" id="ARBA00022692"/>
    </source>
</evidence>
<evidence type="ECO:0000256" key="1">
    <source>
        <dbReference type="ARBA" id="ARBA00004141"/>
    </source>
</evidence>
<comment type="subcellular location">
    <subcellularLocation>
        <location evidence="1">Membrane</location>
        <topology evidence="1">Multi-pass membrane protein</topology>
    </subcellularLocation>
</comment>
<reference evidence="8 9" key="1">
    <citation type="submission" date="2024-02" db="EMBL/GenBank/DDBJ databases">
        <title>Complete sequences of two Paenibacillus sp. strains and one Lysinibacillus strain isolated from the environment on STAA medium highlight biotechnological potential.</title>
        <authorList>
            <person name="Attere S.A."/>
            <person name="Piche L.C."/>
            <person name="Intertaglia L."/>
            <person name="Lami R."/>
            <person name="Charette S.J."/>
            <person name="Vincent A.T."/>
        </authorList>
    </citation>
    <scope>NUCLEOTIDE SEQUENCE [LARGE SCALE GENOMIC DNA]</scope>
    <source>
        <strain evidence="8 9">Y5S-7</strain>
    </source>
</reference>
<dbReference type="PANTHER" id="PTHR31272:SF4">
    <property type="entry name" value="CYTOCHROME C-TYPE BIOGENESIS PROTEIN HI_1454-RELATED"/>
    <property type="match status" value="1"/>
</dbReference>
<accession>A0ABD8B1C8</accession>
<feature type="transmembrane region" description="Helical" evidence="6">
    <location>
        <begin position="136"/>
        <end position="166"/>
    </location>
</feature>
<dbReference type="Pfam" id="PF02683">
    <property type="entry name" value="DsbD_TM"/>
    <property type="match status" value="1"/>
</dbReference>
<evidence type="ECO:0000256" key="2">
    <source>
        <dbReference type="ARBA" id="ARBA00006143"/>
    </source>
</evidence>
<dbReference type="PANTHER" id="PTHR31272">
    <property type="entry name" value="CYTOCHROME C-TYPE BIOGENESIS PROTEIN HI_1454-RELATED"/>
    <property type="match status" value="1"/>
</dbReference>
<feature type="transmembrane region" description="Helical" evidence="6">
    <location>
        <begin position="207"/>
        <end position="229"/>
    </location>
</feature>
<evidence type="ECO:0000256" key="6">
    <source>
        <dbReference type="SAM" id="Phobius"/>
    </source>
</evidence>
<evidence type="ECO:0000313" key="8">
    <source>
        <dbReference type="EMBL" id="WWP23632.1"/>
    </source>
</evidence>
<dbReference type="RefSeq" id="WP_338708934.1">
    <property type="nucleotide sequence ID" value="NZ_CP145892.1"/>
</dbReference>
<dbReference type="AlphaFoldDB" id="A0ABD8B1C8"/>
<feature type="transmembrane region" description="Helical" evidence="6">
    <location>
        <begin position="95"/>
        <end position="115"/>
    </location>
</feature>
<feature type="transmembrane region" description="Helical" evidence="6">
    <location>
        <begin position="12"/>
        <end position="35"/>
    </location>
</feature>
<dbReference type="InterPro" id="IPR051790">
    <property type="entry name" value="Cytochrome_c-biogenesis_DsbD"/>
</dbReference>
<proteinExistence type="inferred from homology"/>
<dbReference type="InterPro" id="IPR003834">
    <property type="entry name" value="Cyt_c_assmbl_TM_dom"/>
</dbReference>
<comment type="similarity">
    <text evidence="2">Belongs to the DsbD family.</text>
</comment>
<evidence type="ECO:0000259" key="7">
    <source>
        <dbReference type="Pfam" id="PF02683"/>
    </source>
</evidence>
<dbReference type="Proteomes" id="UP001364764">
    <property type="component" value="Chromosome"/>
</dbReference>
<dbReference type="GO" id="GO:0016020">
    <property type="term" value="C:membrane"/>
    <property type="evidence" value="ECO:0007669"/>
    <property type="project" value="UniProtKB-SubCell"/>
</dbReference>
<feature type="transmembrane region" description="Helical" evidence="6">
    <location>
        <begin position="172"/>
        <end position="195"/>
    </location>
</feature>
<gene>
    <name evidence="8" type="ORF">V6668_12620</name>
</gene>
<sequence>MNDLTSDLVFLFGVFGAGLLSFFAPCILPLIPVYVSYLSGSMVNGTNQQQPDTHSVRLRSTLVLRTFLFVLGLSLVFVLLGFGSGMVGNLISSPVFIAICGAIVVLFGIYQTGLIRLSWLERERKLSSNQAKRGGYVGAFLLGLTFSFGWTPCIGPVLAAILGIAAGEGSPLYGGFLMFLYTLGLAIPFLILSVFSEYVMKRIRRLYKYMGVIKITSGCILIVMGLLLMTDRLNSLVTWFQ</sequence>
<feature type="domain" description="Cytochrome C biogenesis protein transmembrane" evidence="7">
    <location>
        <begin position="9"/>
        <end position="230"/>
    </location>
</feature>
<dbReference type="GeneID" id="93476323"/>
<evidence type="ECO:0000256" key="4">
    <source>
        <dbReference type="ARBA" id="ARBA00022989"/>
    </source>
</evidence>
<name>A0ABD8B1C8_PAEAM</name>
<keyword evidence="5 6" id="KW-0472">Membrane</keyword>
<protein>
    <submittedName>
        <fullName evidence="8">Cytochrome c biogenesis protein CcdA</fullName>
    </submittedName>
</protein>
<organism evidence="8 9">
    <name type="scientific">Paenibacillus amylolyticus</name>
    <dbReference type="NCBI Taxonomy" id="1451"/>
    <lineage>
        <taxon>Bacteria</taxon>
        <taxon>Bacillati</taxon>
        <taxon>Bacillota</taxon>
        <taxon>Bacilli</taxon>
        <taxon>Bacillales</taxon>
        <taxon>Paenibacillaceae</taxon>
        <taxon>Paenibacillus</taxon>
    </lineage>
</organism>
<dbReference type="EMBL" id="CP145892">
    <property type="protein sequence ID" value="WWP23632.1"/>
    <property type="molecule type" value="Genomic_DNA"/>
</dbReference>
<keyword evidence="3 6" id="KW-0812">Transmembrane</keyword>